<keyword evidence="3" id="KW-1185">Reference proteome</keyword>
<reference evidence="2 3" key="1">
    <citation type="submission" date="2016-10" db="EMBL/GenBank/DDBJ databases">
        <authorList>
            <person name="de Groot N.N."/>
        </authorList>
    </citation>
    <scope>NUCLEOTIDE SEQUENCE [LARGE SCALE GENOMIC DNA]</scope>
    <source>
        <strain evidence="2 3">DSM 22489</strain>
    </source>
</reference>
<sequence length="130" mass="14344">MARVTGIGGVFLRSKDPKALTAWYAEHLHIALTSYGGITFSWKDEVPATTGSTSWAAFPATTTYFGPTGEHGPQQAMINYRVDDLDALLVELAAKAVWIDPKREDAPYGKFAWINDCDGNRVELWQPLAK</sequence>
<dbReference type="InterPro" id="IPR004360">
    <property type="entry name" value="Glyas_Fos-R_dOase_dom"/>
</dbReference>
<accession>A0A1H5VZW4</accession>
<dbReference type="EMBL" id="FNVA01000002">
    <property type="protein sequence ID" value="SEF92802.1"/>
    <property type="molecule type" value="Genomic_DNA"/>
</dbReference>
<proteinExistence type="predicted"/>
<gene>
    <name evidence="2" type="ORF">SAMN05421819_1387</name>
</gene>
<dbReference type="InterPro" id="IPR029068">
    <property type="entry name" value="Glyas_Bleomycin-R_OHBP_Dase"/>
</dbReference>
<dbReference type="InterPro" id="IPR037523">
    <property type="entry name" value="VOC_core"/>
</dbReference>
<name>A0A1H5VZW4_9BACT</name>
<feature type="domain" description="VOC" evidence="1">
    <location>
        <begin position="6"/>
        <end position="127"/>
    </location>
</feature>
<dbReference type="AlphaFoldDB" id="A0A1H5VZW4"/>
<dbReference type="SUPFAM" id="SSF54593">
    <property type="entry name" value="Glyoxalase/Bleomycin resistance protein/Dihydroxybiphenyl dioxygenase"/>
    <property type="match status" value="1"/>
</dbReference>
<dbReference type="RefSeq" id="WP_103932329.1">
    <property type="nucleotide sequence ID" value="NZ_FNVA01000002.1"/>
</dbReference>
<dbReference type="Proteomes" id="UP000236728">
    <property type="component" value="Unassembled WGS sequence"/>
</dbReference>
<dbReference type="Pfam" id="PF00903">
    <property type="entry name" value="Glyoxalase"/>
    <property type="match status" value="1"/>
</dbReference>
<dbReference type="Gene3D" id="3.10.180.10">
    <property type="entry name" value="2,3-Dihydroxybiphenyl 1,2-Dioxygenase, domain 1"/>
    <property type="match status" value="1"/>
</dbReference>
<protein>
    <recommendedName>
        <fullName evidence="1">VOC domain-containing protein</fullName>
    </recommendedName>
</protein>
<dbReference type="OrthoDB" id="9799428at2"/>
<dbReference type="CDD" id="cd06587">
    <property type="entry name" value="VOC"/>
    <property type="match status" value="1"/>
</dbReference>
<evidence type="ECO:0000259" key="1">
    <source>
        <dbReference type="PROSITE" id="PS51819"/>
    </source>
</evidence>
<dbReference type="PROSITE" id="PS51819">
    <property type="entry name" value="VOC"/>
    <property type="match status" value="1"/>
</dbReference>
<organism evidence="2 3">
    <name type="scientific">Bryocella elongata</name>
    <dbReference type="NCBI Taxonomy" id="863522"/>
    <lineage>
        <taxon>Bacteria</taxon>
        <taxon>Pseudomonadati</taxon>
        <taxon>Acidobacteriota</taxon>
        <taxon>Terriglobia</taxon>
        <taxon>Terriglobales</taxon>
        <taxon>Acidobacteriaceae</taxon>
        <taxon>Bryocella</taxon>
    </lineage>
</organism>
<evidence type="ECO:0000313" key="3">
    <source>
        <dbReference type="Proteomes" id="UP000236728"/>
    </source>
</evidence>
<evidence type="ECO:0000313" key="2">
    <source>
        <dbReference type="EMBL" id="SEF92802.1"/>
    </source>
</evidence>